<feature type="transmembrane region" description="Helical" evidence="9">
    <location>
        <begin position="314"/>
        <end position="339"/>
    </location>
</feature>
<feature type="transmembrane region" description="Helical" evidence="9">
    <location>
        <begin position="429"/>
        <end position="448"/>
    </location>
</feature>
<feature type="transmembrane region" description="Helical" evidence="9">
    <location>
        <begin position="359"/>
        <end position="384"/>
    </location>
</feature>
<dbReference type="Gene3D" id="1.20.1740.10">
    <property type="entry name" value="Amino acid/polyamine transporter I"/>
    <property type="match status" value="1"/>
</dbReference>
<dbReference type="PROSITE" id="PS00873">
    <property type="entry name" value="NA_ALANINE_SYMP"/>
    <property type="match status" value="1"/>
</dbReference>
<proteinExistence type="inferred from homology"/>
<feature type="transmembrane region" description="Helical" evidence="9">
    <location>
        <begin position="190"/>
        <end position="213"/>
    </location>
</feature>
<evidence type="ECO:0000256" key="6">
    <source>
        <dbReference type="ARBA" id="ARBA00022847"/>
    </source>
</evidence>
<dbReference type="PATRIC" id="fig|1226633.4.peg.946"/>
<dbReference type="AlphaFoldDB" id="A0A0B4ER20"/>
<evidence type="ECO:0000313" key="11">
    <source>
        <dbReference type="Proteomes" id="UP000031184"/>
    </source>
</evidence>
<protein>
    <submittedName>
        <fullName evidence="10">Alanine glycine permease</fullName>
    </submittedName>
</protein>
<keyword evidence="7 9" id="KW-1133">Transmembrane helix</keyword>
<feature type="transmembrane region" description="Helical" evidence="9">
    <location>
        <begin position="21"/>
        <end position="40"/>
    </location>
</feature>
<dbReference type="GO" id="GO:0005886">
    <property type="term" value="C:plasma membrane"/>
    <property type="evidence" value="ECO:0007669"/>
    <property type="project" value="UniProtKB-SubCell"/>
</dbReference>
<evidence type="ECO:0000256" key="7">
    <source>
        <dbReference type="ARBA" id="ARBA00022989"/>
    </source>
</evidence>
<evidence type="ECO:0000256" key="5">
    <source>
        <dbReference type="ARBA" id="ARBA00022692"/>
    </source>
</evidence>
<organism evidence="10 11">
    <name type="scientific">Fusobacterium necrophorum subsp. funduliforme B35</name>
    <dbReference type="NCBI Taxonomy" id="1226633"/>
    <lineage>
        <taxon>Bacteria</taxon>
        <taxon>Fusobacteriati</taxon>
        <taxon>Fusobacteriota</taxon>
        <taxon>Fusobacteriia</taxon>
        <taxon>Fusobacteriales</taxon>
        <taxon>Fusobacteriaceae</taxon>
        <taxon>Fusobacterium</taxon>
    </lineage>
</organism>
<dbReference type="Proteomes" id="UP000031184">
    <property type="component" value="Unassembled WGS sequence"/>
</dbReference>
<feature type="transmembrane region" description="Helical" evidence="9">
    <location>
        <begin position="405"/>
        <end position="423"/>
    </location>
</feature>
<keyword evidence="8 9" id="KW-0472">Membrane</keyword>
<sequence length="466" mass="50621">MEILKGDVGKMEQIVVRVNEVLWGSLLIFLLMGTGIFYTFKLRFIQLRKFRQGIQRVTSGFSFHGKDADHNGISSFQALATAVAAQVGTGNLAGAATAIASGGAGAIFWMWLSAFFGMATIYAEATLGQIYKTKVNGAVTGGPAYYIQAIFKHSFFSRLLAYFFSISCILALGFMGNAVQANSIASAFEIAFHINPMIVGIVVAVLAGLIFFGGTKRIASVTEKVVPLMAGMYIIICLLIIAMNYVNIFPAIRSIFVEAFTGRAALGGVLGITVQKAMRYGIARGLFSNEAGMGSTPHAHAIAKVNTPVEQGDVAIVTVFIDTFVVLTATAMVILTSGLHDKGLTGIELTQAAFQMKLGYFGSVFIAVALFFFALSTIIGWYFFGEANIKYLFHEKAHSVNIYRILVMLMIVFGSMQKVGLVWEMADMLNGFMVLPNLIALLLMSSLVKVTSDRYEKRELEKKCEL</sequence>
<keyword evidence="5 9" id="KW-0812">Transmembrane</keyword>
<dbReference type="GO" id="GO:0005283">
    <property type="term" value="F:amino acid:sodium symporter activity"/>
    <property type="evidence" value="ECO:0007669"/>
    <property type="project" value="InterPro"/>
</dbReference>
<evidence type="ECO:0000256" key="4">
    <source>
        <dbReference type="ARBA" id="ARBA00022475"/>
    </source>
</evidence>
<dbReference type="NCBIfam" id="TIGR00835">
    <property type="entry name" value="agcS"/>
    <property type="match status" value="1"/>
</dbReference>
<dbReference type="Pfam" id="PF01235">
    <property type="entry name" value="Na_Ala_symp"/>
    <property type="match status" value="1"/>
</dbReference>
<evidence type="ECO:0000313" key="10">
    <source>
        <dbReference type="EMBL" id="KID49445.1"/>
    </source>
</evidence>
<keyword evidence="4 9" id="KW-1003">Cell membrane</keyword>
<comment type="caution">
    <text evidence="10">The sequence shown here is derived from an EMBL/GenBank/DDBJ whole genome shotgun (WGS) entry which is preliminary data.</text>
</comment>
<accession>A0A0B4ER20</accession>
<gene>
    <name evidence="10" type="ORF">C095_04670</name>
</gene>
<keyword evidence="3 9" id="KW-0813">Transport</keyword>
<dbReference type="InterPro" id="IPR001463">
    <property type="entry name" value="Na/Ala_symport"/>
</dbReference>
<evidence type="ECO:0000256" key="2">
    <source>
        <dbReference type="ARBA" id="ARBA00009261"/>
    </source>
</evidence>
<name>A0A0B4ER20_9FUSO</name>
<evidence type="ECO:0000256" key="3">
    <source>
        <dbReference type="ARBA" id="ARBA00022448"/>
    </source>
</evidence>
<feature type="transmembrane region" description="Helical" evidence="9">
    <location>
        <begin position="225"/>
        <end position="246"/>
    </location>
</feature>
<feature type="transmembrane region" description="Helical" evidence="9">
    <location>
        <begin position="159"/>
        <end position="178"/>
    </location>
</feature>
<comment type="subcellular location">
    <subcellularLocation>
        <location evidence="1 9">Cell membrane</location>
        <topology evidence="1 9">Multi-pass membrane protein</topology>
    </subcellularLocation>
</comment>
<dbReference type="FunFam" id="1.20.1740.10:FF:000004">
    <property type="entry name" value="Sodium:alanine symporter family protein"/>
    <property type="match status" value="1"/>
</dbReference>
<evidence type="ECO:0000256" key="1">
    <source>
        <dbReference type="ARBA" id="ARBA00004651"/>
    </source>
</evidence>
<dbReference type="EMBL" id="AUZI01000012">
    <property type="protein sequence ID" value="KID49445.1"/>
    <property type="molecule type" value="Genomic_DNA"/>
</dbReference>
<dbReference type="PRINTS" id="PR00175">
    <property type="entry name" value="NAALASMPORT"/>
</dbReference>
<keyword evidence="6 9" id="KW-0769">Symport</keyword>
<dbReference type="PANTHER" id="PTHR30330">
    <property type="entry name" value="AGSS FAMILY TRANSPORTER, SODIUM-ALANINE"/>
    <property type="match status" value="1"/>
</dbReference>
<feature type="transmembrane region" description="Helical" evidence="9">
    <location>
        <begin position="252"/>
        <end position="274"/>
    </location>
</feature>
<evidence type="ECO:0000256" key="8">
    <source>
        <dbReference type="ARBA" id="ARBA00023136"/>
    </source>
</evidence>
<evidence type="ECO:0000256" key="9">
    <source>
        <dbReference type="RuleBase" id="RU363064"/>
    </source>
</evidence>
<reference evidence="10 11" key="1">
    <citation type="submission" date="2013-08" db="EMBL/GenBank/DDBJ databases">
        <title>An opportunistic ruminal bacterium that causes liver abscesses in cattle.</title>
        <authorList>
            <person name="Benahmed F.H."/>
            <person name="Rasmussen M."/>
            <person name="Harbottle H."/>
            <person name="Soppet D."/>
            <person name="Nagaraja T.G."/>
            <person name="Davidson M."/>
        </authorList>
    </citation>
    <scope>NUCLEOTIDE SEQUENCE [LARGE SCALE GENOMIC DNA]</scope>
    <source>
        <strain evidence="10 11">B35</strain>
    </source>
</reference>
<comment type="similarity">
    <text evidence="2 9">Belongs to the alanine or glycine:cation symporter (AGCS) (TC 2.A.25) family.</text>
</comment>
<dbReference type="PANTHER" id="PTHR30330:SF14">
    <property type="entry name" value="SODIUM_AMINO ACID (ALANINE) SYMPORTER"/>
    <property type="match status" value="1"/>
</dbReference>